<dbReference type="Proteomes" id="UP001162098">
    <property type="component" value="Segment"/>
</dbReference>
<proteinExistence type="predicted"/>
<dbReference type="KEGG" id="vg:80543549"/>
<evidence type="ECO:0000313" key="2">
    <source>
        <dbReference type="Proteomes" id="UP001162098"/>
    </source>
</evidence>
<reference evidence="1 2" key="1">
    <citation type="submission" date="2020-09" db="EMBL/GenBank/DDBJ databases">
        <authorList>
            <person name="Zhang R."/>
            <person name="Garcia K."/>
            <person name="Ogata H."/>
        </authorList>
    </citation>
    <scope>NUCLEOTIDE SEQUENCE [LARGE SCALE GENOMIC DNA]</scope>
    <source>
        <strain evidence="2">stheno</strain>
    </source>
</reference>
<evidence type="ECO:0000313" key="1">
    <source>
        <dbReference type="EMBL" id="QPB44353.1"/>
    </source>
</evidence>
<organism evidence="1 2">
    <name type="scientific">Medusavirus stheno T3</name>
    <dbReference type="NCBI Taxonomy" id="3069717"/>
    <lineage>
        <taxon>Viruses</taxon>
        <taxon>Varidnaviria</taxon>
        <taxon>Bamfordvirae</taxon>
        <taxon>Nucleocytoviricota</taxon>
        <taxon>Megaviricetes</taxon>
        <taxon>Mamonoviridae</taxon>
        <taxon>Medusavirus</taxon>
        <taxon>Medusavirus sthenus</taxon>
    </lineage>
</organism>
<sequence>MAQPVLFGEHRSPATDALVKDLLKQRVTPIFYWRSHTPDAERRYERLVGAATARAKPLSWPTLVVPGRPPRIVQPAVAVAKPSVAAKKEEYMVLAKKTCPYSQRAARILAEMPECDVEVKWASSFDDMDKLRRQYTDLTGKPFSTWPRVFVKDGDAWREIGGCDDLEDRLKQ</sequence>
<keyword evidence="2" id="KW-1185">Reference proteome</keyword>
<protein>
    <submittedName>
        <fullName evidence="1">Glutaredoxin</fullName>
    </submittedName>
</protein>
<dbReference type="Gene3D" id="3.40.30.10">
    <property type="entry name" value="Glutaredoxin"/>
    <property type="match status" value="1"/>
</dbReference>
<dbReference type="EMBL" id="MW018138">
    <property type="protein sequence ID" value="QPB44353.1"/>
    <property type="molecule type" value="Genomic_DNA"/>
</dbReference>
<name>A0A7S7YEK6_9VIRU</name>
<dbReference type="SUPFAM" id="SSF52833">
    <property type="entry name" value="Thioredoxin-like"/>
    <property type="match status" value="1"/>
</dbReference>
<accession>A0A7S7YEK6</accession>
<dbReference type="PROSITE" id="PS51354">
    <property type="entry name" value="GLUTAREDOXIN_2"/>
    <property type="match status" value="1"/>
</dbReference>
<dbReference type="InterPro" id="IPR036249">
    <property type="entry name" value="Thioredoxin-like_sf"/>
</dbReference>